<evidence type="ECO:0008006" key="4">
    <source>
        <dbReference type="Google" id="ProtNLM"/>
    </source>
</evidence>
<evidence type="ECO:0000256" key="1">
    <source>
        <dbReference type="SAM" id="Phobius"/>
    </source>
</evidence>
<keyword evidence="1" id="KW-1133">Transmembrane helix</keyword>
<keyword evidence="1" id="KW-0472">Membrane</keyword>
<dbReference type="Proteomes" id="UP001153620">
    <property type="component" value="Chromosome 3"/>
</dbReference>
<sequence length="640" mass="75463">MDILDSFFKIYNGIFAYRVRFHEAYLERFTVFRQSFILFLEEISDFKYVEEHYKIVRYHNQPMTFLILIPNLTFAALKSSWIYQFYERINAFSAGVFHHSFFITNEIDTVTLSTVEWFTPSGCNTPFLTKLNTFKKDLMTWHSELKSYEKFIEYFGCELVLGLPIVEQAVLHHVSGFSLINEKLHKVETHGIIPVVFNIAANLHNFTDAYQPIIMHDYNMEEFGDSYFDLVSIENETAKTPSVYFQIEPLNSLKYHKDISHTVTDLKIYMLVTPGEKYTQYQKFILPFDQQTWIFVGITFSVTFLTIFVVNCLSKPTQNIVYGHKIENPFWNVISIFFGIAQTRLPDRNFSSKFFEFMTTEPRFLPPKTIQDVVERKYQVYALDVHLYYSREINRLEKWPNVLPISTKKFYEIFLTQSQNASSKTALCVDDFLLNFVANFTKSNHDWIQLKQSILYTTHEAFVFLGPSFYYRMFKKLIDSLISTGVMKYLIENFYTKDRIFKRSKGGPKILTIPDLMFGFNIWIGFCFISFSLFLGEQLARYVEKRTKPVKIVQHRIVVVKRLHSTIVKNVIDNQENEIISTPNLRTENMQNLTCKSPEKVKAFKESLDKESNQDSNEIFNFESQNDNLDEMLLQDIETY</sequence>
<accession>A0A9N9WW28</accession>
<protein>
    <recommendedName>
        <fullName evidence="4">Ionotropic receptor</fullName>
    </recommendedName>
</protein>
<feature type="transmembrane region" description="Helical" evidence="1">
    <location>
        <begin position="293"/>
        <end position="313"/>
    </location>
</feature>
<feature type="transmembrane region" description="Helical" evidence="1">
    <location>
        <begin position="516"/>
        <end position="536"/>
    </location>
</feature>
<organism evidence="2 3">
    <name type="scientific">Chironomus riparius</name>
    <dbReference type="NCBI Taxonomy" id="315576"/>
    <lineage>
        <taxon>Eukaryota</taxon>
        <taxon>Metazoa</taxon>
        <taxon>Ecdysozoa</taxon>
        <taxon>Arthropoda</taxon>
        <taxon>Hexapoda</taxon>
        <taxon>Insecta</taxon>
        <taxon>Pterygota</taxon>
        <taxon>Neoptera</taxon>
        <taxon>Endopterygota</taxon>
        <taxon>Diptera</taxon>
        <taxon>Nematocera</taxon>
        <taxon>Chironomoidea</taxon>
        <taxon>Chironomidae</taxon>
        <taxon>Chironominae</taxon>
        <taxon>Chironomus</taxon>
    </lineage>
</organism>
<keyword evidence="3" id="KW-1185">Reference proteome</keyword>
<evidence type="ECO:0000313" key="3">
    <source>
        <dbReference type="Proteomes" id="UP001153620"/>
    </source>
</evidence>
<reference evidence="2" key="2">
    <citation type="submission" date="2022-10" db="EMBL/GenBank/DDBJ databases">
        <authorList>
            <consortium name="ENA_rothamsted_submissions"/>
            <consortium name="culmorum"/>
            <person name="King R."/>
        </authorList>
    </citation>
    <scope>NUCLEOTIDE SEQUENCE</scope>
</reference>
<reference evidence="2" key="1">
    <citation type="submission" date="2022-01" db="EMBL/GenBank/DDBJ databases">
        <authorList>
            <person name="King R."/>
        </authorList>
    </citation>
    <scope>NUCLEOTIDE SEQUENCE</scope>
</reference>
<dbReference type="OrthoDB" id="8050636at2759"/>
<dbReference type="AlphaFoldDB" id="A0A9N9WW28"/>
<dbReference type="EMBL" id="OU895879">
    <property type="protein sequence ID" value="CAG9808423.1"/>
    <property type="molecule type" value="Genomic_DNA"/>
</dbReference>
<proteinExistence type="predicted"/>
<name>A0A9N9WW28_9DIPT</name>
<keyword evidence="1" id="KW-0812">Transmembrane</keyword>
<evidence type="ECO:0000313" key="2">
    <source>
        <dbReference type="EMBL" id="CAG9808423.1"/>
    </source>
</evidence>
<gene>
    <name evidence="2" type="ORF">CHIRRI_LOCUS11263</name>
</gene>